<protein>
    <submittedName>
        <fullName evidence="1">S-adenosyl-L-methionine-dependent methyltransferase</fullName>
    </submittedName>
</protein>
<sequence>MSLASYRDLALDEEQNKYSLYAITGDDREEERKRLNVLHKALTTLFDYKLLYAPVKLESGDRVLDCGTGTGIWATEAASILPGSVLIDAIDINPEFFPPIGRSPSVMFHTASTFELPPEWSNRFSLVNQRMMCAAFSQPQWEIALREMERVLQPGGWIQLMELQMYHDFSGTHPKYHKFLQILRTLWENRGFFRNPIPGLPEMLEHAGYKNITTITRKIPMGAWGGDLGRYTSIWIGRAWFWMKEAALLESAISSEEFDRLHKEAMEELDEIPGAAHPMSIVYGQKT</sequence>
<name>A0ACD3AGH0_9AGAR</name>
<reference evidence="1 2" key="1">
    <citation type="journal article" date="2019" name="Nat. Ecol. Evol.">
        <title>Megaphylogeny resolves global patterns of mushroom evolution.</title>
        <authorList>
            <person name="Varga T."/>
            <person name="Krizsan K."/>
            <person name="Foldi C."/>
            <person name="Dima B."/>
            <person name="Sanchez-Garcia M."/>
            <person name="Sanchez-Ramirez S."/>
            <person name="Szollosi G.J."/>
            <person name="Szarkandi J.G."/>
            <person name="Papp V."/>
            <person name="Albert L."/>
            <person name="Andreopoulos W."/>
            <person name="Angelini C."/>
            <person name="Antonin V."/>
            <person name="Barry K.W."/>
            <person name="Bougher N.L."/>
            <person name="Buchanan P."/>
            <person name="Buyck B."/>
            <person name="Bense V."/>
            <person name="Catcheside P."/>
            <person name="Chovatia M."/>
            <person name="Cooper J."/>
            <person name="Damon W."/>
            <person name="Desjardin D."/>
            <person name="Finy P."/>
            <person name="Geml J."/>
            <person name="Haridas S."/>
            <person name="Hughes K."/>
            <person name="Justo A."/>
            <person name="Karasinski D."/>
            <person name="Kautmanova I."/>
            <person name="Kiss B."/>
            <person name="Kocsube S."/>
            <person name="Kotiranta H."/>
            <person name="LaButti K.M."/>
            <person name="Lechner B.E."/>
            <person name="Liimatainen K."/>
            <person name="Lipzen A."/>
            <person name="Lukacs Z."/>
            <person name="Mihaltcheva S."/>
            <person name="Morgado L.N."/>
            <person name="Niskanen T."/>
            <person name="Noordeloos M.E."/>
            <person name="Ohm R.A."/>
            <person name="Ortiz-Santana B."/>
            <person name="Ovrebo C."/>
            <person name="Racz N."/>
            <person name="Riley R."/>
            <person name="Savchenko A."/>
            <person name="Shiryaev A."/>
            <person name="Soop K."/>
            <person name="Spirin V."/>
            <person name="Szebenyi C."/>
            <person name="Tomsovsky M."/>
            <person name="Tulloss R.E."/>
            <person name="Uehling J."/>
            <person name="Grigoriev I.V."/>
            <person name="Vagvolgyi C."/>
            <person name="Papp T."/>
            <person name="Martin F.M."/>
            <person name="Miettinen O."/>
            <person name="Hibbett D.S."/>
            <person name="Nagy L.G."/>
        </authorList>
    </citation>
    <scope>NUCLEOTIDE SEQUENCE [LARGE SCALE GENOMIC DNA]</scope>
    <source>
        <strain evidence="1 2">NL-1719</strain>
    </source>
</reference>
<evidence type="ECO:0000313" key="2">
    <source>
        <dbReference type="Proteomes" id="UP000308600"/>
    </source>
</evidence>
<accession>A0ACD3AGH0</accession>
<dbReference type="Proteomes" id="UP000308600">
    <property type="component" value="Unassembled WGS sequence"/>
</dbReference>
<dbReference type="EMBL" id="ML208452">
    <property type="protein sequence ID" value="TFK64988.1"/>
    <property type="molecule type" value="Genomic_DNA"/>
</dbReference>
<keyword evidence="1" id="KW-0808">Transferase</keyword>
<keyword evidence="1" id="KW-0489">Methyltransferase</keyword>
<gene>
    <name evidence="1" type="ORF">BDN72DRAFT_962841</name>
</gene>
<organism evidence="1 2">
    <name type="scientific">Pluteus cervinus</name>
    <dbReference type="NCBI Taxonomy" id="181527"/>
    <lineage>
        <taxon>Eukaryota</taxon>
        <taxon>Fungi</taxon>
        <taxon>Dikarya</taxon>
        <taxon>Basidiomycota</taxon>
        <taxon>Agaricomycotina</taxon>
        <taxon>Agaricomycetes</taxon>
        <taxon>Agaricomycetidae</taxon>
        <taxon>Agaricales</taxon>
        <taxon>Pluteineae</taxon>
        <taxon>Pluteaceae</taxon>
        <taxon>Pluteus</taxon>
    </lineage>
</organism>
<evidence type="ECO:0000313" key="1">
    <source>
        <dbReference type="EMBL" id="TFK64988.1"/>
    </source>
</evidence>
<proteinExistence type="predicted"/>
<keyword evidence="2" id="KW-1185">Reference proteome</keyword>